<reference evidence="3" key="1">
    <citation type="journal article" date="2019" name="Int. J. Syst. Evol. Microbiol.">
        <title>The Global Catalogue of Microorganisms (GCM) 10K type strain sequencing project: providing services to taxonomists for standard genome sequencing and annotation.</title>
        <authorList>
            <consortium name="The Broad Institute Genomics Platform"/>
            <consortium name="The Broad Institute Genome Sequencing Center for Infectious Disease"/>
            <person name="Wu L."/>
            <person name="Ma J."/>
        </authorList>
    </citation>
    <scope>NUCLEOTIDE SEQUENCE [LARGE SCALE GENOMIC DNA]</scope>
    <source>
        <strain evidence="3">KCTC 42282</strain>
    </source>
</reference>
<protein>
    <recommendedName>
        <fullName evidence="4">Superfamily III holin-X</fullName>
    </recommendedName>
</protein>
<dbReference type="Proteomes" id="UP001595704">
    <property type="component" value="Unassembled WGS sequence"/>
</dbReference>
<sequence>MFGALMAAASARIAETRQSIVRLVIGVTIAVAASIMLISALLSALFLAVAFYWGPVAGHLAVAGAALLIAVIALIYAFARPRRKPAPLPAVNAASLGSAAVDAATDIGAKAAGAAAAQAFDAARSAGERIRSIGEALSADIAGERKQPVARKTIINATLAAVLVGLLIGRKM</sequence>
<evidence type="ECO:0000313" key="3">
    <source>
        <dbReference type="Proteomes" id="UP001595704"/>
    </source>
</evidence>
<evidence type="ECO:0000256" key="1">
    <source>
        <dbReference type="SAM" id="Phobius"/>
    </source>
</evidence>
<dbReference type="RefSeq" id="WP_191317567.1">
    <property type="nucleotide sequence ID" value="NZ_BNCG01000001.1"/>
</dbReference>
<dbReference type="EMBL" id="JBHRYC010000023">
    <property type="protein sequence ID" value="MFC3636340.1"/>
    <property type="molecule type" value="Genomic_DNA"/>
</dbReference>
<feature type="transmembrane region" description="Helical" evidence="1">
    <location>
        <begin position="59"/>
        <end position="79"/>
    </location>
</feature>
<keyword evidence="1" id="KW-0472">Membrane</keyword>
<feature type="transmembrane region" description="Helical" evidence="1">
    <location>
        <begin position="153"/>
        <end position="169"/>
    </location>
</feature>
<name>A0ABV7UCH0_9HYPH</name>
<organism evidence="2 3">
    <name type="scientific">Camelimonas fluminis</name>
    <dbReference type="NCBI Taxonomy" id="1576911"/>
    <lineage>
        <taxon>Bacteria</taxon>
        <taxon>Pseudomonadati</taxon>
        <taxon>Pseudomonadota</taxon>
        <taxon>Alphaproteobacteria</taxon>
        <taxon>Hyphomicrobiales</taxon>
        <taxon>Chelatococcaceae</taxon>
        <taxon>Camelimonas</taxon>
    </lineage>
</organism>
<keyword evidence="1" id="KW-0812">Transmembrane</keyword>
<evidence type="ECO:0008006" key="4">
    <source>
        <dbReference type="Google" id="ProtNLM"/>
    </source>
</evidence>
<comment type="caution">
    <text evidence="2">The sequence shown here is derived from an EMBL/GenBank/DDBJ whole genome shotgun (WGS) entry which is preliminary data.</text>
</comment>
<evidence type="ECO:0000313" key="2">
    <source>
        <dbReference type="EMBL" id="MFC3636340.1"/>
    </source>
</evidence>
<accession>A0ABV7UCH0</accession>
<feature type="transmembrane region" description="Helical" evidence="1">
    <location>
        <begin position="20"/>
        <end position="53"/>
    </location>
</feature>
<gene>
    <name evidence="2" type="ORF">ACFONL_02935</name>
</gene>
<keyword evidence="3" id="KW-1185">Reference proteome</keyword>
<proteinExistence type="predicted"/>
<keyword evidence="1" id="KW-1133">Transmembrane helix</keyword>